<accession>X1BRE3</accession>
<reference evidence="1" key="1">
    <citation type="journal article" date="2014" name="Front. Microbiol.">
        <title>High frequency of phylogenetically diverse reductive dehalogenase-homologous genes in deep subseafloor sedimentary metagenomes.</title>
        <authorList>
            <person name="Kawai M."/>
            <person name="Futagami T."/>
            <person name="Toyoda A."/>
            <person name="Takaki Y."/>
            <person name="Nishi S."/>
            <person name="Hori S."/>
            <person name="Arai W."/>
            <person name="Tsubouchi T."/>
            <person name="Morono Y."/>
            <person name="Uchiyama I."/>
            <person name="Ito T."/>
            <person name="Fujiyama A."/>
            <person name="Inagaki F."/>
            <person name="Takami H."/>
        </authorList>
    </citation>
    <scope>NUCLEOTIDE SEQUENCE</scope>
    <source>
        <strain evidence="1">Expedition CK06-06</strain>
    </source>
</reference>
<dbReference type="AlphaFoldDB" id="X1BRE3"/>
<dbReference type="EMBL" id="BART01014263">
    <property type="protein sequence ID" value="GAG86738.1"/>
    <property type="molecule type" value="Genomic_DNA"/>
</dbReference>
<proteinExistence type="predicted"/>
<protein>
    <submittedName>
        <fullName evidence="1">Uncharacterized protein</fullName>
    </submittedName>
</protein>
<evidence type="ECO:0000313" key="1">
    <source>
        <dbReference type="EMBL" id="GAG86738.1"/>
    </source>
</evidence>
<gene>
    <name evidence="1" type="ORF">S01H4_28588</name>
</gene>
<comment type="caution">
    <text evidence="1">The sequence shown here is derived from an EMBL/GenBank/DDBJ whole genome shotgun (WGS) entry which is preliminary data.</text>
</comment>
<sequence>MQKPEEQTAKKTLLVFNCHEAWVYQLGVLGYDLDIIIGLKGRHKETWDEQMPTLLLRSRPIATGFDKCIE</sequence>
<name>X1BRE3_9ZZZZ</name>
<organism evidence="1">
    <name type="scientific">marine sediment metagenome</name>
    <dbReference type="NCBI Taxonomy" id="412755"/>
    <lineage>
        <taxon>unclassified sequences</taxon>
        <taxon>metagenomes</taxon>
        <taxon>ecological metagenomes</taxon>
    </lineage>
</organism>